<dbReference type="PANTHER" id="PTHR45453">
    <property type="entry name" value="PHOSPHATE REGULON SENSOR PROTEIN PHOR"/>
    <property type="match status" value="1"/>
</dbReference>
<comment type="catalytic activity">
    <reaction evidence="1">
        <text>ATP + protein L-histidine = ADP + protein N-phospho-L-histidine.</text>
        <dbReference type="EC" id="2.7.13.3"/>
    </reaction>
</comment>
<keyword evidence="8" id="KW-0812">Transmembrane</keyword>
<dbReference type="SMART" id="SM00387">
    <property type="entry name" value="HATPase_c"/>
    <property type="match status" value="1"/>
</dbReference>
<feature type="transmembrane region" description="Helical" evidence="8">
    <location>
        <begin position="173"/>
        <end position="192"/>
    </location>
</feature>
<keyword evidence="7" id="KW-0902">Two-component regulatory system</keyword>
<dbReference type="InterPro" id="IPR003661">
    <property type="entry name" value="HisK_dim/P_dom"/>
</dbReference>
<accession>A0A1S6IRU7</accession>
<dbReference type="Pfam" id="PF02518">
    <property type="entry name" value="HATPase_c"/>
    <property type="match status" value="1"/>
</dbReference>
<keyword evidence="4" id="KW-0597">Phosphoprotein</keyword>
<dbReference type="SMART" id="SM00388">
    <property type="entry name" value="HisKA"/>
    <property type="match status" value="1"/>
</dbReference>
<dbReference type="Gene3D" id="3.30.565.10">
    <property type="entry name" value="Histidine kinase-like ATPase, C-terminal domain"/>
    <property type="match status" value="1"/>
</dbReference>
<dbReference type="Gene3D" id="6.10.340.10">
    <property type="match status" value="1"/>
</dbReference>
<evidence type="ECO:0000256" key="8">
    <source>
        <dbReference type="SAM" id="Phobius"/>
    </source>
</evidence>
<dbReference type="SUPFAM" id="SSF55874">
    <property type="entry name" value="ATPase domain of HSP90 chaperone/DNA topoisomerase II/histidine kinase"/>
    <property type="match status" value="1"/>
</dbReference>
<dbReference type="AlphaFoldDB" id="A0A1S6IRU7"/>
<dbReference type="FunFam" id="3.30.565.10:FF:000006">
    <property type="entry name" value="Sensor histidine kinase WalK"/>
    <property type="match status" value="1"/>
</dbReference>
<dbReference type="EC" id="2.7.13.3" evidence="3"/>
<dbReference type="InterPro" id="IPR005467">
    <property type="entry name" value="His_kinase_dom"/>
</dbReference>
<dbReference type="RefSeq" id="WP_062469715.1">
    <property type="nucleotide sequence ID" value="NZ_BBYN01000014.1"/>
</dbReference>
<dbReference type="EMBL" id="CP019728">
    <property type="protein sequence ID" value="AQS54268.1"/>
    <property type="molecule type" value="Genomic_DNA"/>
</dbReference>
<evidence type="ECO:0000259" key="9">
    <source>
        <dbReference type="PROSITE" id="PS50109"/>
    </source>
</evidence>
<dbReference type="SUPFAM" id="SSF47384">
    <property type="entry name" value="Homodimeric domain of signal transducing histidine kinase"/>
    <property type="match status" value="1"/>
</dbReference>
<evidence type="ECO:0000313" key="10">
    <source>
        <dbReference type="EMBL" id="AQS54268.1"/>
    </source>
</evidence>
<evidence type="ECO:0000256" key="2">
    <source>
        <dbReference type="ARBA" id="ARBA00004370"/>
    </source>
</evidence>
<organism evidence="10 11">
    <name type="scientific">Jeotgalibaca dankookensis</name>
    <dbReference type="NCBI Taxonomy" id="708126"/>
    <lineage>
        <taxon>Bacteria</taxon>
        <taxon>Bacillati</taxon>
        <taxon>Bacillota</taxon>
        <taxon>Bacilli</taxon>
        <taxon>Lactobacillales</taxon>
        <taxon>Carnobacteriaceae</taxon>
        <taxon>Jeotgalibaca</taxon>
    </lineage>
</organism>
<dbReference type="Proteomes" id="UP000188993">
    <property type="component" value="Chromosome"/>
</dbReference>
<dbReference type="InterPro" id="IPR050351">
    <property type="entry name" value="BphY/WalK/GraS-like"/>
</dbReference>
<evidence type="ECO:0000256" key="6">
    <source>
        <dbReference type="ARBA" id="ARBA00022777"/>
    </source>
</evidence>
<protein>
    <recommendedName>
        <fullName evidence="3">histidine kinase</fullName>
        <ecNumber evidence="3">2.7.13.3</ecNumber>
    </recommendedName>
</protein>
<dbReference type="PRINTS" id="PR00344">
    <property type="entry name" value="BCTRLSENSOR"/>
</dbReference>
<dbReference type="InterPro" id="IPR036097">
    <property type="entry name" value="HisK_dim/P_sf"/>
</dbReference>
<dbReference type="InterPro" id="IPR036890">
    <property type="entry name" value="HATPase_C_sf"/>
</dbReference>
<dbReference type="GO" id="GO:0005886">
    <property type="term" value="C:plasma membrane"/>
    <property type="evidence" value="ECO:0007669"/>
    <property type="project" value="TreeGrafter"/>
</dbReference>
<feature type="domain" description="Histidine kinase" evidence="9">
    <location>
        <begin position="254"/>
        <end position="467"/>
    </location>
</feature>
<name>A0A1S6IRU7_9LACT</name>
<dbReference type="GO" id="GO:0016036">
    <property type="term" value="P:cellular response to phosphate starvation"/>
    <property type="evidence" value="ECO:0007669"/>
    <property type="project" value="TreeGrafter"/>
</dbReference>
<feature type="transmembrane region" description="Helical" evidence="8">
    <location>
        <begin position="9"/>
        <end position="29"/>
    </location>
</feature>
<dbReference type="PANTHER" id="PTHR45453:SF1">
    <property type="entry name" value="PHOSPHATE REGULON SENSOR PROTEIN PHOR"/>
    <property type="match status" value="1"/>
</dbReference>
<keyword evidence="5 10" id="KW-0808">Transferase</keyword>
<keyword evidence="8" id="KW-1133">Transmembrane helix</keyword>
<dbReference type="InterPro" id="IPR004358">
    <property type="entry name" value="Sig_transdc_His_kin-like_C"/>
</dbReference>
<evidence type="ECO:0000256" key="7">
    <source>
        <dbReference type="ARBA" id="ARBA00023012"/>
    </source>
</evidence>
<dbReference type="Gene3D" id="1.10.287.130">
    <property type="match status" value="1"/>
</dbReference>
<dbReference type="STRING" id="708126.BW727_101944"/>
<dbReference type="Pfam" id="PF00512">
    <property type="entry name" value="HisKA"/>
    <property type="match status" value="1"/>
</dbReference>
<evidence type="ECO:0000256" key="3">
    <source>
        <dbReference type="ARBA" id="ARBA00012438"/>
    </source>
</evidence>
<comment type="subcellular location">
    <subcellularLocation>
        <location evidence="2">Membrane</location>
    </subcellularLocation>
</comment>
<dbReference type="InterPro" id="IPR003594">
    <property type="entry name" value="HATPase_dom"/>
</dbReference>
<evidence type="ECO:0000256" key="5">
    <source>
        <dbReference type="ARBA" id="ARBA00022679"/>
    </source>
</evidence>
<sequence length="467" mass="53217">MKRTIKTQLLISFIGLSVIILGAFSWITLTLMETHFADYIEERYDSELARYTSNLESLFSKDKSWENHSQEIGIIGQNALQNSIILRVYDENDMLLWEPSPYETKNTHMMMDHSNQMQHMRRMMPSVENNVVQTQVPLLHDGEEVGRVEIQSMGALTYTIHDALFISDMRKSLVIVALISLLIAFFFALLVAKKVSSPIVAIQNFTKEISKGRYPELALKQTGIQEIDSLMTSVKDFSNQLQRQQEIRNRLSSDIAHEIRTPLTTLKGNIEAMIDGVWEVTEERLLLCHNEVNRIARLIGQIDQINELESHETVLEKTRFDLMELLQQVVNAFQPLFREKDIHYTITGDALYIVADCDKINQVATNLLANALKFTPPAGKIEIHTYKEKQKAFFEIKDTGQGIPPEEVNQIFERFYMAEPSRNKNISGQGIGLSIVKGIIQAHQGQIAVKSEYGKGTSFLISLPLTQ</sequence>
<evidence type="ECO:0000313" key="11">
    <source>
        <dbReference type="Proteomes" id="UP000188993"/>
    </source>
</evidence>
<gene>
    <name evidence="10" type="primary">baeS</name>
    <name evidence="10" type="ORF">BW727_101944</name>
</gene>
<keyword evidence="11" id="KW-1185">Reference proteome</keyword>
<reference evidence="10 11" key="1">
    <citation type="journal article" date="2014" name="Int. J. Syst. Evol. Microbiol.">
        <title>Jeotgalibaca dankookensis gen. nov., sp. nov., a member of the family Carnobacteriaceae, isolated from seujeot (Korean traditional food).</title>
        <authorList>
            <person name="Lee D.G."/>
            <person name="Trujillo M.E."/>
            <person name="Kang H."/>
            <person name="Ahn T.Y."/>
        </authorList>
    </citation>
    <scope>NUCLEOTIDE SEQUENCE [LARGE SCALE GENOMIC DNA]</scope>
    <source>
        <strain evidence="10 11">EX-07</strain>
    </source>
</reference>
<evidence type="ECO:0000256" key="4">
    <source>
        <dbReference type="ARBA" id="ARBA00022553"/>
    </source>
</evidence>
<proteinExistence type="predicted"/>
<dbReference type="GO" id="GO:0004721">
    <property type="term" value="F:phosphoprotein phosphatase activity"/>
    <property type="evidence" value="ECO:0007669"/>
    <property type="project" value="TreeGrafter"/>
</dbReference>
<keyword evidence="8" id="KW-0472">Membrane</keyword>
<dbReference type="OrthoDB" id="9813151at2"/>
<dbReference type="KEGG" id="jda:BW727_101944"/>
<keyword evidence="6 10" id="KW-0418">Kinase</keyword>
<evidence type="ECO:0000256" key="1">
    <source>
        <dbReference type="ARBA" id="ARBA00000085"/>
    </source>
</evidence>
<dbReference type="PROSITE" id="PS50109">
    <property type="entry name" value="HIS_KIN"/>
    <property type="match status" value="1"/>
</dbReference>
<dbReference type="CDD" id="cd00075">
    <property type="entry name" value="HATPase"/>
    <property type="match status" value="1"/>
</dbReference>
<dbReference type="CDD" id="cd00082">
    <property type="entry name" value="HisKA"/>
    <property type="match status" value="1"/>
</dbReference>
<dbReference type="GO" id="GO:0000155">
    <property type="term" value="F:phosphorelay sensor kinase activity"/>
    <property type="evidence" value="ECO:0007669"/>
    <property type="project" value="InterPro"/>
</dbReference>